<dbReference type="SUPFAM" id="SSF54695">
    <property type="entry name" value="POZ domain"/>
    <property type="match status" value="1"/>
</dbReference>
<keyword evidence="8 14" id="KW-1133">Transmembrane helix</keyword>
<keyword evidence="3" id="KW-0633">Potassium transport</keyword>
<evidence type="ECO:0000256" key="12">
    <source>
        <dbReference type="ARBA" id="ARBA00061303"/>
    </source>
</evidence>
<evidence type="ECO:0000256" key="5">
    <source>
        <dbReference type="ARBA" id="ARBA00022826"/>
    </source>
</evidence>
<dbReference type="GO" id="GO:0030431">
    <property type="term" value="P:sleep"/>
    <property type="evidence" value="ECO:0007669"/>
    <property type="project" value="UniProtKB-ARBA"/>
</dbReference>
<evidence type="ECO:0000256" key="13">
    <source>
        <dbReference type="SAM" id="MobiDB-lite"/>
    </source>
</evidence>
<dbReference type="Pfam" id="PF02214">
    <property type="entry name" value="BTB_2"/>
    <property type="match status" value="1"/>
</dbReference>
<gene>
    <name evidence="16" type="primary">Dere\GG24961</name>
    <name evidence="16" type="synonym">dere_GLEANR_9639</name>
    <name evidence="16" type="synonym">GG24961</name>
    <name evidence="16" type="ORF">Dere_GG24961</name>
</gene>
<dbReference type="GO" id="GO:0042734">
    <property type="term" value="C:presynaptic membrane"/>
    <property type="evidence" value="ECO:0007669"/>
    <property type="project" value="TreeGrafter"/>
</dbReference>
<evidence type="ECO:0000256" key="7">
    <source>
        <dbReference type="ARBA" id="ARBA00022958"/>
    </source>
</evidence>
<reference evidence="16 17" key="1">
    <citation type="journal article" date="2007" name="Nature">
        <title>Evolution of genes and genomes on the Drosophila phylogeny.</title>
        <authorList>
            <consortium name="Drosophila 12 Genomes Consortium"/>
            <person name="Clark A.G."/>
            <person name="Eisen M.B."/>
            <person name="Smith D.R."/>
            <person name="Bergman C.M."/>
            <person name="Oliver B."/>
            <person name="Markow T.A."/>
            <person name="Kaufman T.C."/>
            <person name="Kellis M."/>
            <person name="Gelbart W."/>
            <person name="Iyer V.N."/>
            <person name="Pollard D.A."/>
            <person name="Sackton T.B."/>
            <person name="Larracuente A.M."/>
            <person name="Singh N.D."/>
            <person name="Abad J.P."/>
            <person name="Abt D.N."/>
            <person name="Adryan B."/>
            <person name="Aguade M."/>
            <person name="Akashi H."/>
            <person name="Anderson W.W."/>
            <person name="Aquadro C.F."/>
            <person name="Ardell D.H."/>
            <person name="Arguello R."/>
            <person name="Artieri C.G."/>
            <person name="Barbash D.A."/>
            <person name="Barker D."/>
            <person name="Barsanti P."/>
            <person name="Batterham P."/>
            <person name="Batzoglou S."/>
            <person name="Begun D."/>
            <person name="Bhutkar A."/>
            <person name="Blanco E."/>
            <person name="Bosak S.A."/>
            <person name="Bradley R.K."/>
            <person name="Brand A.D."/>
            <person name="Brent M.R."/>
            <person name="Brooks A.N."/>
            <person name="Brown R.H."/>
            <person name="Butlin R.K."/>
            <person name="Caggese C."/>
            <person name="Calvi B.R."/>
            <person name="Bernardo de Carvalho A."/>
            <person name="Caspi A."/>
            <person name="Castrezana S."/>
            <person name="Celniker S.E."/>
            <person name="Chang J.L."/>
            <person name="Chapple C."/>
            <person name="Chatterji S."/>
            <person name="Chinwalla A."/>
            <person name="Civetta A."/>
            <person name="Clifton S.W."/>
            <person name="Comeron J.M."/>
            <person name="Costello J.C."/>
            <person name="Coyne J.A."/>
            <person name="Daub J."/>
            <person name="David R.G."/>
            <person name="Delcher A.L."/>
            <person name="Delehaunty K."/>
            <person name="Do C.B."/>
            <person name="Ebling H."/>
            <person name="Edwards K."/>
            <person name="Eickbush T."/>
            <person name="Evans J.D."/>
            <person name="Filipski A."/>
            <person name="Findeiss S."/>
            <person name="Freyhult E."/>
            <person name="Fulton L."/>
            <person name="Fulton R."/>
            <person name="Garcia A.C."/>
            <person name="Gardiner A."/>
            <person name="Garfield D.A."/>
            <person name="Garvin B.E."/>
            <person name="Gibson G."/>
            <person name="Gilbert D."/>
            <person name="Gnerre S."/>
            <person name="Godfrey J."/>
            <person name="Good R."/>
            <person name="Gotea V."/>
            <person name="Gravely B."/>
            <person name="Greenberg A.J."/>
            <person name="Griffiths-Jones S."/>
            <person name="Gross S."/>
            <person name="Guigo R."/>
            <person name="Gustafson E.A."/>
            <person name="Haerty W."/>
            <person name="Hahn M.W."/>
            <person name="Halligan D.L."/>
            <person name="Halpern A.L."/>
            <person name="Halter G.M."/>
            <person name="Han M.V."/>
            <person name="Heger A."/>
            <person name="Hillier L."/>
            <person name="Hinrichs A.S."/>
            <person name="Holmes I."/>
            <person name="Hoskins R.A."/>
            <person name="Hubisz M.J."/>
            <person name="Hultmark D."/>
            <person name="Huntley M.A."/>
            <person name="Jaffe D.B."/>
            <person name="Jagadeeshan S."/>
            <person name="Jeck W.R."/>
            <person name="Johnson J."/>
            <person name="Jones C.D."/>
            <person name="Jordan W.C."/>
            <person name="Karpen G.H."/>
            <person name="Kataoka E."/>
            <person name="Keightley P.D."/>
            <person name="Kheradpour P."/>
            <person name="Kirkness E.F."/>
            <person name="Koerich L.B."/>
            <person name="Kristiansen K."/>
            <person name="Kudrna D."/>
            <person name="Kulathinal R.J."/>
            <person name="Kumar S."/>
            <person name="Kwok R."/>
            <person name="Lander E."/>
            <person name="Langley C.H."/>
            <person name="Lapoint R."/>
            <person name="Lazzaro B.P."/>
            <person name="Lee S.J."/>
            <person name="Levesque L."/>
            <person name="Li R."/>
            <person name="Lin C.F."/>
            <person name="Lin M.F."/>
            <person name="Lindblad-Toh K."/>
            <person name="Llopart A."/>
            <person name="Long M."/>
            <person name="Low L."/>
            <person name="Lozovsky E."/>
            <person name="Lu J."/>
            <person name="Luo M."/>
            <person name="Machado C.A."/>
            <person name="Makalowski W."/>
            <person name="Marzo M."/>
            <person name="Matsuda M."/>
            <person name="Matzkin L."/>
            <person name="McAllister B."/>
            <person name="McBride C.S."/>
            <person name="McKernan B."/>
            <person name="McKernan K."/>
            <person name="Mendez-Lago M."/>
            <person name="Minx P."/>
            <person name="Mollenhauer M.U."/>
            <person name="Montooth K."/>
            <person name="Mount S.M."/>
            <person name="Mu X."/>
            <person name="Myers E."/>
            <person name="Negre B."/>
            <person name="Newfeld S."/>
            <person name="Nielsen R."/>
            <person name="Noor M.A."/>
            <person name="O'Grady P."/>
            <person name="Pachter L."/>
            <person name="Papaceit M."/>
            <person name="Parisi M.J."/>
            <person name="Parisi M."/>
            <person name="Parts L."/>
            <person name="Pedersen J.S."/>
            <person name="Pesole G."/>
            <person name="Phillippy A.M."/>
            <person name="Ponting C.P."/>
            <person name="Pop M."/>
            <person name="Porcelli D."/>
            <person name="Powell J.R."/>
            <person name="Prohaska S."/>
            <person name="Pruitt K."/>
            <person name="Puig M."/>
            <person name="Quesneville H."/>
            <person name="Ram K.R."/>
            <person name="Rand D."/>
            <person name="Rasmussen M.D."/>
            <person name="Reed L.K."/>
            <person name="Reenan R."/>
            <person name="Reily A."/>
            <person name="Remington K.A."/>
            <person name="Rieger T.T."/>
            <person name="Ritchie M.G."/>
            <person name="Robin C."/>
            <person name="Rogers Y.H."/>
            <person name="Rohde C."/>
            <person name="Rozas J."/>
            <person name="Rubenfield M.J."/>
            <person name="Ruiz A."/>
            <person name="Russo S."/>
            <person name="Salzberg S.L."/>
            <person name="Sanchez-Gracia A."/>
            <person name="Saranga D.J."/>
            <person name="Sato H."/>
            <person name="Schaeffer S.W."/>
            <person name="Schatz M.C."/>
            <person name="Schlenke T."/>
            <person name="Schwartz R."/>
            <person name="Segarra C."/>
            <person name="Singh R.S."/>
            <person name="Sirot L."/>
            <person name="Sirota M."/>
            <person name="Sisneros N.B."/>
            <person name="Smith C.D."/>
            <person name="Smith T.F."/>
            <person name="Spieth J."/>
            <person name="Stage D.E."/>
            <person name="Stark A."/>
            <person name="Stephan W."/>
            <person name="Strausberg R.L."/>
            <person name="Strempel S."/>
            <person name="Sturgill D."/>
            <person name="Sutton G."/>
            <person name="Sutton G.G."/>
            <person name="Tao W."/>
            <person name="Teichmann S."/>
            <person name="Tobari Y.N."/>
            <person name="Tomimura Y."/>
            <person name="Tsolas J.M."/>
            <person name="Valente V.L."/>
            <person name="Venter E."/>
            <person name="Venter J.C."/>
            <person name="Vicario S."/>
            <person name="Vieira F.G."/>
            <person name="Vilella A.J."/>
            <person name="Villasante A."/>
            <person name="Walenz B."/>
            <person name="Wang J."/>
            <person name="Wasserman M."/>
            <person name="Watts T."/>
            <person name="Wilson D."/>
            <person name="Wilson R.K."/>
            <person name="Wing R.A."/>
            <person name="Wolfner M.F."/>
            <person name="Wong A."/>
            <person name="Wong G.K."/>
            <person name="Wu C.I."/>
            <person name="Wu G."/>
            <person name="Yamamoto D."/>
            <person name="Yang H.P."/>
            <person name="Yang S.P."/>
            <person name="Yorke J.A."/>
            <person name="Yoshida K."/>
            <person name="Zdobnov E."/>
            <person name="Zhang P."/>
            <person name="Zhang Y."/>
            <person name="Zimin A.V."/>
            <person name="Baldwin J."/>
            <person name="Abdouelleil A."/>
            <person name="Abdulkadir J."/>
            <person name="Abebe A."/>
            <person name="Abera B."/>
            <person name="Abreu J."/>
            <person name="Acer S.C."/>
            <person name="Aftuck L."/>
            <person name="Alexander A."/>
            <person name="An P."/>
            <person name="Anderson E."/>
            <person name="Anderson S."/>
            <person name="Arachi H."/>
            <person name="Azer M."/>
            <person name="Bachantsang P."/>
            <person name="Barry A."/>
            <person name="Bayul T."/>
            <person name="Berlin A."/>
            <person name="Bessette D."/>
            <person name="Bloom T."/>
            <person name="Blye J."/>
            <person name="Boguslavskiy L."/>
            <person name="Bonnet C."/>
            <person name="Boukhgalter B."/>
            <person name="Bourzgui I."/>
            <person name="Brown A."/>
            <person name="Cahill P."/>
            <person name="Channer S."/>
            <person name="Cheshatsang Y."/>
            <person name="Chuda L."/>
            <person name="Citroen M."/>
            <person name="Collymore A."/>
            <person name="Cooke P."/>
            <person name="Costello M."/>
            <person name="D'Aco K."/>
            <person name="Daza R."/>
            <person name="De Haan G."/>
            <person name="DeGray S."/>
            <person name="DeMaso C."/>
            <person name="Dhargay N."/>
            <person name="Dooley K."/>
            <person name="Dooley E."/>
            <person name="Doricent M."/>
            <person name="Dorje P."/>
            <person name="Dorjee K."/>
            <person name="Dupes A."/>
            <person name="Elong R."/>
            <person name="Falk J."/>
            <person name="Farina A."/>
            <person name="Faro S."/>
            <person name="Ferguson D."/>
            <person name="Fisher S."/>
            <person name="Foley C.D."/>
            <person name="Franke A."/>
            <person name="Friedrich D."/>
            <person name="Gadbois L."/>
            <person name="Gearin G."/>
            <person name="Gearin C.R."/>
            <person name="Giannoukos G."/>
            <person name="Goode T."/>
            <person name="Graham J."/>
            <person name="Grandbois E."/>
            <person name="Grewal S."/>
            <person name="Gyaltsen K."/>
            <person name="Hafez N."/>
            <person name="Hagos B."/>
            <person name="Hall J."/>
            <person name="Henson C."/>
            <person name="Hollinger A."/>
            <person name="Honan T."/>
            <person name="Huard M.D."/>
            <person name="Hughes L."/>
            <person name="Hurhula B."/>
            <person name="Husby M.E."/>
            <person name="Kamat A."/>
            <person name="Kanga B."/>
            <person name="Kashin S."/>
            <person name="Khazanovich D."/>
            <person name="Kisner P."/>
            <person name="Lance K."/>
            <person name="Lara M."/>
            <person name="Lee W."/>
            <person name="Lennon N."/>
            <person name="Letendre F."/>
            <person name="LeVine R."/>
            <person name="Lipovsky A."/>
            <person name="Liu X."/>
            <person name="Liu J."/>
            <person name="Liu S."/>
            <person name="Lokyitsang T."/>
            <person name="Lokyitsang Y."/>
            <person name="Lubonja R."/>
            <person name="Lui A."/>
            <person name="MacDonald P."/>
            <person name="Magnisalis V."/>
            <person name="Maru K."/>
            <person name="Matthews C."/>
            <person name="McCusker W."/>
            <person name="McDonough S."/>
            <person name="Mehta T."/>
            <person name="Meldrim J."/>
            <person name="Meneus L."/>
            <person name="Mihai O."/>
            <person name="Mihalev A."/>
            <person name="Mihova T."/>
            <person name="Mittelman R."/>
            <person name="Mlenga V."/>
            <person name="Montmayeur A."/>
            <person name="Mulrain L."/>
            <person name="Navidi A."/>
            <person name="Naylor J."/>
            <person name="Negash T."/>
            <person name="Nguyen T."/>
            <person name="Nguyen N."/>
            <person name="Nicol R."/>
            <person name="Norbu C."/>
            <person name="Norbu N."/>
            <person name="Novod N."/>
            <person name="O'Neill B."/>
            <person name="Osman S."/>
            <person name="Markiewicz E."/>
            <person name="Oyono O.L."/>
            <person name="Patti C."/>
            <person name="Phunkhang P."/>
            <person name="Pierre F."/>
            <person name="Priest M."/>
            <person name="Raghuraman S."/>
            <person name="Rege F."/>
            <person name="Reyes R."/>
            <person name="Rise C."/>
            <person name="Rogov P."/>
            <person name="Ross K."/>
            <person name="Ryan E."/>
            <person name="Settipalli S."/>
            <person name="Shea T."/>
            <person name="Sherpa N."/>
            <person name="Shi L."/>
            <person name="Shih D."/>
            <person name="Sparrow T."/>
            <person name="Spaulding J."/>
            <person name="Stalker J."/>
            <person name="Stange-Thomann N."/>
            <person name="Stavropoulos S."/>
            <person name="Stone C."/>
            <person name="Strader C."/>
            <person name="Tesfaye S."/>
            <person name="Thomson T."/>
            <person name="Thoulutsang Y."/>
            <person name="Thoulutsang D."/>
            <person name="Topham K."/>
            <person name="Topping I."/>
            <person name="Tsamla T."/>
            <person name="Vassiliev H."/>
            <person name="Vo A."/>
            <person name="Wangchuk T."/>
            <person name="Wangdi T."/>
            <person name="Weiand M."/>
            <person name="Wilkinson J."/>
            <person name="Wilson A."/>
            <person name="Yadav S."/>
            <person name="Young G."/>
            <person name="Yu Q."/>
            <person name="Zembek L."/>
            <person name="Zhong D."/>
            <person name="Zimmer A."/>
            <person name="Zwirko Z."/>
            <person name="Jaffe D.B."/>
            <person name="Alvarez P."/>
            <person name="Brockman W."/>
            <person name="Butler J."/>
            <person name="Chin C."/>
            <person name="Gnerre S."/>
            <person name="Grabherr M."/>
            <person name="Kleber M."/>
            <person name="Mauceli E."/>
            <person name="MacCallum I."/>
        </authorList>
    </citation>
    <scope>NUCLEOTIDE SEQUENCE [LARGE SCALE GENOMIC DNA]</scope>
    <source>
        <strain evidence="16 17">TSC#14021-0224.01</strain>
    </source>
</reference>
<dbReference type="GO" id="GO:0032809">
    <property type="term" value="C:neuronal cell body membrane"/>
    <property type="evidence" value="ECO:0007669"/>
    <property type="project" value="TreeGrafter"/>
</dbReference>
<dbReference type="InterPro" id="IPR011333">
    <property type="entry name" value="SKP1/BTB/POZ_sf"/>
</dbReference>
<protein>
    <submittedName>
        <fullName evidence="16">Uncharacterized protein, isoform D</fullName>
    </submittedName>
</protein>
<keyword evidence="17" id="KW-1185">Reference proteome</keyword>
<reference evidence="16 17" key="2">
    <citation type="journal article" date="2008" name="Bioinformatics">
        <title>Assembly reconciliation.</title>
        <authorList>
            <person name="Zimin A.V."/>
            <person name="Smith D.R."/>
            <person name="Sutton G."/>
            <person name="Yorke J.A."/>
        </authorList>
    </citation>
    <scope>NUCLEOTIDE SEQUENCE [LARGE SCALE GENOMIC DNA]</scope>
    <source>
        <strain evidence="16 17">TSC#14021-0224.01</strain>
    </source>
</reference>
<feature type="compositionally biased region" description="Gly residues" evidence="13">
    <location>
        <begin position="450"/>
        <end position="461"/>
    </location>
</feature>
<keyword evidence="2" id="KW-0813">Transport</keyword>
<dbReference type="GO" id="GO:0043679">
    <property type="term" value="C:axon terminus"/>
    <property type="evidence" value="ECO:0007669"/>
    <property type="project" value="TreeGrafter"/>
</dbReference>
<dbReference type="GO" id="GO:0045211">
    <property type="term" value="C:postsynaptic membrane"/>
    <property type="evidence" value="ECO:0007669"/>
    <property type="project" value="TreeGrafter"/>
</dbReference>
<evidence type="ECO:0000256" key="1">
    <source>
        <dbReference type="ARBA" id="ARBA00004141"/>
    </source>
</evidence>
<evidence type="ECO:0000256" key="11">
    <source>
        <dbReference type="ARBA" id="ARBA00023303"/>
    </source>
</evidence>
<dbReference type="GO" id="GO:0005251">
    <property type="term" value="F:delayed rectifier potassium channel activity"/>
    <property type="evidence" value="ECO:0007669"/>
    <property type="project" value="TreeGrafter"/>
</dbReference>
<evidence type="ECO:0000259" key="15">
    <source>
        <dbReference type="SMART" id="SM00225"/>
    </source>
</evidence>
<evidence type="ECO:0000313" key="17">
    <source>
        <dbReference type="Proteomes" id="UP000008711"/>
    </source>
</evidence>
<proteinExistence type="inferred from homology"/>
<dbReference type="InterPro" id="IPR027359">
    <property type="entry name" value="Volt_channel_dom_sf"/>
</dbReference>
<dbReference type="InterPro" id="IPR000210">
    <property type="entry name" value="BTB/POZ_dom"/>
</dbReference>
<feature type="domain" description="BTB" evidence="15">
    <location>
        <begin position="10"/>
        <end position="110"/>
    </location>
</feature>
<evidence type="ECO:0000256" key="10">
    <source>
        <dbReference type="ARBA" id="ARBA00023136"/>
    </source>
</evidence>
<dbReference type="InterPro" id="IPR028325">
    <property type="entry name" value="VG_K_chnl"/>
</dbReference>
<evidence type="ECO:0000256" key="2">
    <source>
        <dbReference type="ARBA" id="ARBA00022448"/>
    </source>
</evidence>
<dbReference type="PRINTS" id="PR01498">
    <property type="entry name" value="SHAWCHANNEL"/>
</dbReference>
<evidence type="ECO:0000256" key="8">
    <source>
        <dbReference type="ARBA" id="ARBA00022989"/>
    </source>
</evidence>
<dbReference type="FunFam" id="3.30.710.10:FF:000020">
    <property type="entry name" value="Potassium voltage-gated channel protein Shaw"/>
    <property type="match status" value="1"/>
</dbReference>
<feature type="region of interest" description="Disordered" evidence="13">
    <location>
        <begin position="431"/>
        <end position="483"/>
    </location>
</feature>
<sequence>MNLINMDSENRVVLNVGGIRHETYKATLKKIPATRLSRLTEALANYDPILNEYFFDRHPGVFAQVLNYYRTGKLHYPTDVCGPLFEEELEFWGLDSNQVEPCCWMTYTQHRDTQETLAVLDRLDLDTEKPSEEELARKFGFEEDYYKGTISWWQEMKPRIWSLFDEPYSSNAAKTIGVVSVFFICISILSFCLKTHPDMRVPIVRNITVKTANGSNGWFLDKTQTNAHIAFFYIECVCNAWFTFEILVRFISSPNKWEFIKSSVNIIDYIATLSFYIDLVLQRFASHLENADILEFFSIIRIMRLFKLTRHSSGLKILIQTFRASAKELTLLVFFLVLGIVIFASLVYYAERIQPNPHNDFNSIPLGLWWALVTMTTVGYGDMAPKTYIGMFVGALCALAGVLTIALPVPVIVSNFAMYYSHTQARAKLPKKRRRVLPVEQPRQPRLPGAPGGVSGCGTPGSGPHSGPMGSGGTGPRRMNNKTKDLVSPKSVAQLFAGPLGASIVAMSPRTMLDLNPALAMGKPSFQPRIPTPLAATPPPPVSSAGGLTASGIGATGATGATSAPQPAAPPPSIAVSTTASVGKDLGISTTTTTAQETSKKAFL</sequence>
<keyword evidence="4 14" id="KW-0812">Transmembrane</keyword>
<keyword evidence="7" id="KW-0630">Potassium</keyword>
<dbReference type="Gene3D" id="3.30.710.10">
    <property type="entry name" value="Potassium Channel Kv1.1, Chain A"/>
    <property type="match status" value="1"/>
</dbReference>
<dbReference type="EMBL" id="CH954177">
    <property type="protein sequence ID" value="KQS70063.1"/>
    <property type="molecule type" value="Genomic_DNA"/>
</dbReference>
<dbReference type="PRINTS" id="PR00169">
    <property type="entry name" value="KCHANNEL"/>
</dbReference>
<dbReference type="GO" id="GO:0001508">
    <property type="term" value="P:action potential"/>
    <property type="evidence" value="ECO:0007669"/>
    <property type="project" value="TreeGrafter"/>
</dbReference>
<dbReference type="Gene3D" id="1.20.120.350">
    <property type="entry name" value="Voltage-gated potassium channels. Chain C"/>
    <property type="match status" value="1"/>
</dbReference>
<evidence type="ECO:0000256" key="9">
    <source>
        <dbReference type="ARBA" id="ARBA00023065"/>
    </source>
</evidence>
<dbReference type="InterPro" id="IPR003974">
    <property type="entry name" value="K_chnl_volt-dep_Kv3"/>
</dbReference>
<dbReference type="GO" id="GO:0008076">
    <property type="term" value="C:voltage-gated potassium channel complex"/>
    <property type="evidence" value="ECO:0007669"/>
    <property type="project" value="InterPro"/>
</dbReference>
<dbReference type="SUPFAM" id="SSF81324">
    <property type="entry name" value="Voltage-gated potassium channels"/>
    <property type="match status" value="1"/>
</dbReference>
<feature type="transmembrane region" description="Helical" evidence="14">
    <location>
        <begin position="362"/>
        <end position="381"/>
    </location>
</feature>
<feature type="compositionally biased region" description="Low complexity" evidence="13">
    <location>
        <begin position="543"/>
        <end position="566"/>
    </location>
</feature>
<evidence type="ECO:0000256" key="14">
    <source>
        <dbReference type="SAM" id="Phobius"/>
    </source>
</evidence>
<dbReference type="GO" id="GO:0032590">
    <property type="term" value="C:dendrite membrane"/>
    <property type="evidence" value="ECO:0007669"/>
    <property type="project" value="TreeGrafter"/>
</dbReference>
<feature type="transmembrane region" description="Helical" evidence="14">
    <location>
        <begin position="175"/>
        <end position="193"/>
    </location>
</feature>
<keyword evidence="6" id="KW-0851">Voltage-gated channel</keyword>
<keyword evidence="11" id="KW-0407">Ion channel</keyword>
<dbReference type="InterPro" id="IPR003131">
    <property type="entry name" value="T1-type_BTB"/>
</dbReference>
<dbReference type="InterPro" id="IPR003968">
    <property type="entry name" value="K_chnl_volt-dep_Kv"/>
</dbReference>
<dbReference type="Gene3D" id="1.10.287.70">
    <property type="match status" value="1"/>
</dbReference>
<dbReference type="FunFam" id="1.10.287.70:FF:000002">
    <property type="entry name" value="Potassium voltage-gated channel subfamily a member"/>
    <property type="match status" value="1"/>
</dbReference>
<name>A0A0Q5WKU9_DROER</name>
<dbReference type="FunFam" id="1.20.120.350:FF:000047">
    <property type="entry name" value="Uncharacterized protein, isoform C"/>
    <property type="match status" value="1"/>
</dbReference>
<feature type="transmembrane region" description="Helical" evidence="14">
    <location>
        <begin position="329"/>
        <end position="350"/>
    </location>
</feature>
<dbReference type="PANTHER" id="PTHR11537:SF252">
    <property type="entry name" value="POTASSIUM VOLTAGE-GATED CHANNEL PROTEIN SHAW"/>
    <property type="match status" value="1"/>
</dbReference>
<dbReference type="PRINTS" id="PR01491">
    <property type="entry name" value="KVCHANNEL"/>
</dbReference>
<dbReference type="GO" id="GO:0051260">
    <property type="term" value="P:protein homooligomerization"/>
    <property type="evidence" value="ECO:0007669"/>
    <property type="project" value="InterPro"/>
</dbReference>
<accession>A0A0Q5WKU9</accession>
<organism evidence="16 17">
    <name type="scientific">Drosophila erecta</name>
    <name type="common">Fruit fly</name>
    <dbReference type="NCBI Taxonomy" id="7220"/>
    <lineage>
        <taxon>Eukaryota</taxon>
        <taxon>Metazoa</taxon>
        <taxon>Ecdysozoa</taxon>
        <taxon>Arthropoda</taxon>
        <taxon>Hexapoda</taxon>
        <taxon>Insecta</taxon>
        <taxon>Pterygota</taxon>
        <taxon>Neoptera</taxon>
        <taxon>Endopterygota</taxon>
        <taxon>Diptera</taxon>
        <taxon>Brachycera</taxon>
        <taxon>Muscomorpha</taxon>
        <taxon>Ephydroidea</taxon>
        <taxon>Drosophilidae</taxon>
        <taxon>Drosophila</taxon>
        <taxon>Sophophora</taxon>
    </lineage>
</organism>
<evidence type="ECO:0000256" key="3">
    <source>
        <dbReference type="ARBA" id="ARBA00022538"/>
    </source>
</evidence>
<dbReference type="AlphaFoldDB" id="A0A0Q5WKU9"/>
<dbReference type="SMART" id="SM00225">
    <property type="entry name" value="BTB"/>
    <property type="match status" value="1"/>
</dbReference>
<feature type="region of interest" description="Disordered" evidence="13">
    <location>
        <begin position="524"/>
        <end position="574"/>
    </location>
</feature>
<dbReference type="InterPro" id="IPR005821">
    <property type="entry name" value="Ion_trans_dom"/>
</dbReference>
<dbReference type="OrthoDB" id="415460at2759"/>
<evidence type="ECO:0000313" key="16">
    <source>
        <dbReference type="EMBL" id="KQS70063.1"/>
    </source>
</evidence>
<dbReference type="Proteomes" id="UP000008711">
    <property type="component" value="Unassembled WGS sequence"/>
</dbReference>
<keyword evidence="10 14" id="KW-0472">Membrane</keyword>
<comment type="subcellular location">
    <subcellularLocation>
        <location evidence="1">Membrane</location>
        <topology evidence="1">Multi-pass membrane protein</topology>
    </subcellularLocation>
</comment>
<feature type="transmembrane region" description="Helical" evidence="14">
    <location>
        <begin position="388"/>
        <end position="413"/>
    </location>
</feature>
<comment type="similarity">
    <text evidence="12">Belongs to the potassium channel family. C (Shaw) (TC 1.A.1.2) subfamily. Shaw sub-subfamily.</text>
</comment>
<keyword evidence="5" id="KW-0631">Potassium channel</keyword>
<evidence type="ECO:0000256" key="6">
    <source>
        <dbReference type="ARBA" id="ARBA00022882"/>
    </source>
</evidence>
<dbReference type="PANTHER" id="PTHR11537">
    <property type="entry name" value="VOLTAGE-GATED POTASSIUM CHANNEL"/>
    <property type="match status" value="1"/>
</dbReference>
<evidence type="ECO:0000256" key="4">
    <source>
        <dbReference type="ARBA" id="ARBA00022692"/>
    </source>
</evidence>
<dbReference type="Pfam" id="PF00520">
    <property type="entry name" value="Ion_trans"/>
    <property type="match status" value="1"/>
</dbReference>
<keyword evidence="9" id="KW-0406">Ion transport</keyword>
<dbReference type="CDD" id="cd18416">
    <property type="entry name" value="BTB_Shaw-like"/>
    <property type="match status" value="1"/>
</dbReference>